<dbReference type="InterPro" id="IPR013762">
    <property type="entry name" value="Integrase-like_cat_sf"/>
</dbReference>
<evidence type="ECO:0000256" key="2">
    <source>
        <dbReference type="ARBA" id="ARBA00022908"/>
    </source>
</evidence>
<evidence type="ECO:0000256" key="1">
    <source>
        <dbReference type="ARBA" id="ARBA00008857"/>
    </source>
</evidence>
<organism evidence="8 9">
    <name type="scientific">Prevotella herbatica</name>
    <dbReference type="NCBI Taxonomy" id="2801997"/>
    <lineage>
        <taxon>Bacteria</taxon>
        <taxon>Pseudomonadati</taxon>
        <taxon>Bacteroidota</taxon>
        <taxon>Bacteroidia</taxon>
        <taxon>Bacteroidales</taxon>
        <taxon>Prevotellaceae</taxon>
        <taxon>Prevotella</taxon>
    </lineage>
</organism>
<evidence type="ECO:0000256" key="3">
    <source>
        <dbReference type="ARBA" id="ARBA00023125"/>
    </source>
</evidence>
<dbReference type="InterPro" id="IPR010998">
    <property type="entry name" value="Integrase_recombinase_N"/>
</dbReference>
<evidence type="ECO:0000313" key="8">
    <source>
        <dbReference type="EMBL" id="BCS84766.1"/>
    </source>
</evidence>
<dbReference type="Proteomes" id="UP001319045">
    <property type="component" value="Chromosome"/>
</dbReference>
<protein>
    <submittedName>
        <fullName evidence="8">Integrase</fullName>
    </submittedName>
</protein>
<dbReference type="InterPro" id="IPR050090">
    <property type="entry name" value="Tyrosine_recombinase_XerCD"/>
</dbReference>
<keyword evidence="3 5" id="KW-0238">DNA-binding</keyword>
<keyword evidence="2" id="KW-0229">DNA integration</keyword>
<reference evidence="8 9" key="1">
    <citation type="journal article" date="2022" name="Int. J. Syst. Evol. Microbiol.">
        <title>Prevotella herbatica sp. nov., a plant polysaccharide-decomposing anaerobic bacterium isolated from a methanogenic reactor.</title>
        <authorList>
            <person name="Uek A."/>
            <person name="Tonouchi A."/>
            <person name="Kaku N."/>
            <person name="Ueki K."/>
        </authorList>
    </citation>
    <scope>NUCLEOTIDE SEQUENCE [LARGE SCALE GENOMIC DNA]</scope>
    <source>
        <strain evidence="8 9">WR041</strain>
    </source>
</reference>
<dbReference type="InterPro" id="IPR011010">
    <property type="entry name" value="DNA_brk_join_enz"/>
</dbReference>
<comment type="similarity">
    <text evidence="1">Belongs to the 'phage' integrase family.</text>
</comment>
<evidence type="ECO:0000259" key="6">
    <source>
        <dbReference type="PROSITE" id="PS51898"/>
    </source>
</evidence>
<dbReference type="PANTHER" id="PTHR30349:SF64">
    <property type="entry name" value="PROPHAGE INTEGRASE INTD-RELATED"/>
    <property type="match status" value="1"/>
</dbReference>
<dbReference type="SUPFAM" id="SSF56349">
    <property type="entry name" value="DNA breaking-rejoining enzymes"/>
    <property type="match status" value="1"/>
</dbReference>
<accession>A0ABN6EFW3</accession>
<dbReference type="Gene3D" id="1.10.150.130">
    <property type="match status" value="1"/>
</dbReference>
<keyword evidence="9" id="KW-1185">Reference proteome</keyword>
<dbReference type="InterPro" id="IPR044068">
    <property type="entry name" value="CB"/>
</dbReference>
<feature type="domain" description="Tyr recombinase" evidence="6">
    <location>
        <begin position="74"/>
        <end position="248"/>
    </location>
</feature>
<dbReference type="Pfam" id="PF00589">
    <property type="entry name" value="Phage_integrase"/>
    <property type="match status" value="1"/>
</dbReference>
<sequence>MCEYLGRDSVGFGEITPRLLKSYEQYLIRGRHKLNTISTYMRMLRAIYNKAVDAGHTKYIHHLFHKVYTGIDRSHKKALEMPQLRVLLNGVVRSRVLNKVQQTACVMYKLCGMPYVDLQQISMDSITDGALSYCRRKTGTSVNVPVNGDILRTLRDLDLGNSDMNTESGYRRYQSLLRKFNAGLSRLARKLGIKGHVSSYTLRHSWATTALHSHVPVELISSALGHSDIRTTQIYLKGFNVGEIEKANRKILRYMDGR</sequence>
<keyword evidence="4" id="KW-0233">DNA recombination</keyword>
<dbReference type="Gene3D" id="1.10.443.10">
    <property type="entry name" value="Intergrase catalytic core"/>
    <property type="match status" value="1"/>
</dbReference>
<gene>
    <name evidence="8" type="ORF">prwr041_06590</name>
</gene>
<name>A0ABN6EFW3_9BACT</name>
<dbReference type="InterPro" id="IPR025269">
    <property type="entry name" value="SAM-like_dom"/>
</dbReference>
<dbReference type="Pfam" id="PF13102">
    <property type="entry name" value="Phage_int_SAM_5"/>
    <property type="match status" value="1"/>
</dbReference>
<dbReference type="InterPro" id="IPR002104">
    <property type="entry name" value="Integrase_catalytic"/>
</dbReference>
<evidence type="ECO:0000256" key="5">
    <source>
        <dbReference type="PROSITE-ProRule" id="PRU01248"/>
    </source>
</evidence>
<proteinExistence type="inferred from homology"/>
<dbReference type="EMBL" id="AP024484">
    <property type="protein sequence ID" value="BCS84766.1"/>
    <property type="molecule type" value="Genomic_DNA"/>
</dbReference>
<dbReference type="PROSITE" id="PS51900">
    <property type="entry name" value="CB"/>
    <property type="match status" value="1"/>
</dbReference>
<dbReference type="PROSITE" id="PS51898">
    <property type="entry name" value="TYR_RECOMBINASE"/>
    <property type="match status" value="1"/>
</dbReference>
<evidence type="ECO:0000313" key="9">
    <source>
        <dbReference type="Proteomes" id="UP001319045"/>
    </source>
</evidence>
<dbReference type="PANTHER" id="PTHR30349">
    <property type="entry name" value="PHAGE INTEGRASE-RELATED"/>
    <property type="match status" value="1"/>
</dbReference>
<feature type="domain" description="Core-binding (CB)" evidence="7">
    <location>
        <begin position="1"/>
        <end position="52"/>
    </location>
</feature>
<evidence type="ECO:0000259" key="7">
    <source>
        <dbReference type="PROSITE" id="PS51900"/>
    </source>
</evidence>
<evidence type="ECO:0000256" key="4">
    <source>
        <dbReference type="ARBA" id="ARBA00023172"/>
    </source>
</evidence>